<feature type="transmembrane region" description="Helical" evidence="1">
    <location>
        <begin position="20"/>
        <end position="40"/>
    </location>
</feature>
<gene>
    <name evidence="2" type="ORF">Ssi02_09880</name>
</gene>
<keyword evidence="1" id="KW-1133">Transmembrane helix</keyword>
<feature type="transmembrane region" description="Helical" evidence="1">
    <location>
        <begin position="60"/>
        <end position="78"/>
    </location>
</feature>
<feature type="transmembrane region" description="Helical" evidence="1">
    <location>
        <begin position="190"/>
        <end position="211"/>
    </location>
</feature>
<name>A0A919RBS7_9ACTN</name>
<keyword evidence="1" id="KW-0812">Transmembrane</keyword>
<reference evidence="2" key="1">
    <citation type="submission" date="2021-01" db="EMBL/GenBank/DDBJ databases">
        <title>Whole genome shotgun sequence of Sinosporangium siamense NBRC 109515.</title>
        <authorList>
            <person name="Komaki H."/>
            <person name="Tamura T."/>
        </authorList>
    </citation>
    <scope>NUCLEOTIDE SEQUENCE</scope>
    <source>
        <strain evidence="2">NBRC 109515</strain>
    </source>
</reference>
<feature type="transmembrane region" description="Helical" evidence="1">
    <location>
        <begin position="164"/>
        <end position="184"/>
    </location>
</feature>
<comment type="caution">
    <text evidence="2">The sequence shown here is derived from an EMBL/GenBank/DDBJ whole genome shotgun (WGS) entry which is preliminary data.</text>
</comment>
<feature type="transmembrane region" description="Helical" evidence="1">
    <location>
        <begin position="129"/>
        <end position="152"/>
    </location>
</feature>
<organism evidence="2 3">
    <name type="scientific">Sinosporangium siamense</name>
    <dbReference type="NCBI Taxonomy" id="1367973"/>
    <lineage>
        <taxon>Bacteria</taxon>
        <taxon>Bacillati</taxon>
        <taxon>Actinomycetota</taxon>
        <taxon>Actinomycetes</taxon>
        <taxon>Streptosporangiales</taxon>
        <taxon>Streptosporangiaceae</taxon>
        <taxon>Sinosporangium</taxon>
    </lineage>
</organism>
<dbReference type="EMBL" id="BOOW01000006">
    <property type="protein sequence ID" value="GII90757.1"/>
    <property type="molecule type" value="Genomic_DNA"/>
</dbReference>
<proteinExistence type="predicted"/>
<evidence type="ECO:0000313" key="2">
    <source>
        <dbReference type="EMBL" id="GII90757.1"/>
    </source>
</evidence>
<dbReference type="Proteomes" id="UP000606172">
    <property type="component" value="Unassembled WGS sequence"/>
</dbReference>
<dbReference type="AlphaFoldDB" id="A0A919RBS7"/>
<protein>
    <submittedName>
        <fullName evidence="2">Uncharacterized protein</fullName>
    </submittedName>
</protein>
<sequence>MTTSPLDTADRSVRHRLATVARLTGPAGGLLFLLGVLLHPARDGAGIRAAGDVYGLTHDVQAAGLLLVAVGLATWYASDPQRHGRAGLPVFLTALAGHLMWLAVIVVDGSRNPVMARFAPEVVHTHEDMSPGVMVIVLPGLVLFPLGSVLLARLLARTGATLPGLLIAGGVLVYIVGSLAVFVAGPRSGWVQGLEVAGALPYAAGLVMLALRPGART</sequence>
<evidence type="ECO:0000313" key="3">
    <source>
        <dbReference type="Proteomes" id="UP000606172"/>
    </source>
</evidence>
<keyword evidence="1" id="KW-0472">Membrane</keyword>
<keyword evidence="3" id="KW-1185">Reference proteome</keyword>
<evidence type="ECO:0000256" key="1">
    <source>
        <dbReference type="SAM" id="Phobius"/>
    </source>
</evidence>
<dbReference type="RefSeq" id="WP_204021355.1">
    <property type="nucleotide sequence ID" value="NZ_BOOW01000006.1"/>
</dbReference>
<feature type="transmembrane region" description="Helical" evidence="1">
    <location>
        <begin position="90"/>
        <end position="109"/>
    </location>
</feature>
<accession>A0A919RBS7</accession>